<sequence length="448" mass="51819">MPLPLIIVEKILDNADYRTLLKFSRSSRMANFVAKPLLRGRKAPVSAKVVFDLQNDWLRDGVSVTDIQGERKKIEWNEQKGFENELYEELSQYVSTHVEMHVANSSNLKKTAVFFKFAEMGLLAETKTLTFHVDKRMGFRNYGSWFPNLYRYDGLRNTGTLNVRRQFRGLLTFRKFIGNYPASEFFRLSMSLSEDVIVTDDCLDLIMEQHHAKKTPLKVFVLNVESQLRASVNKIIEFIKFVAWSSEEYETREPEAGENGAEQKEPRCYIEISSPFMESDDDSKTKMKFALQRMGITPTETAWKPSRDRFRPEYLFFCWVFKLGATEMVFRLQDPPYNTEFEKPGVLIRTGASPSQETFRVKMPDDRVYVSRLLPLTERMRPDKYRARSSEQPQFSFISFECLILLITKCFGERPSGPGIGTCSHTLTSLVAGFSECSCKMSVLKLVF</sequence>
<name>A0A8S1HPJ3_9PELO</name>
<evidence type="ECO:0008006" key="3">
    <source>
        <dbReference type="Google" id="ProtNLM"/>
    </source>
</evidence>
<dbReference type="Proteomes" id="UP000835052">
    <property type="component" value="Unassembled WGS sequence"/>
</dbReference>
<evidence type="ECO:0000313" key="1">
    <source>
        <dbReference type="EMBL" id="CAD6197287.1"/>
    </source>
</evidence>
<protein>
    <recommendedName>
        <fullName evidence="3">F-box domain-containing protein</fullName>
    </recommendedName>
</protein>
<organism evidence="1 2">
    <name type="scientific">Caenorhabditis auriculariae</name>
    <dbReference type="NCBI Taxonomy" id="2777116"/>
    <lineage>
        <taxon>Eukaryota</taxon>
        <taxon>Metazoa</taxon>
        <taxon>Ecdysozoa</taxon>
        <taxon>Nematoda</taxon>
        <taxon>Chromadorea</taxon>
        <taxon>Rhabditida</taxon>
        <taxon>Rhabditina</taxon>
        <taxon>Rhabditomorpha</taxon>
        <taxon>Rhabditoidea</taxon>
        <taxon>Rhabditidae</taxon>
        <taxon>Peloderinae</taxon>
        <taxon>Caenorhabditis</taxon>
    </lineage>
</organism>
<dbReference type="EMBL" id="CAJGYM010000090">
    <property type="protein sequence ID" value="CAD6197287.1"/>
    <property type="molecule type" value="Genomic_DNA"/>
</dbReference>
<comment type="caution">
    <text evidence="1">The sequence shown here is derived from an EMBL/GenBank/DDBJ whole genome shotgun (WGS) entry which is preliminary data.</text>
</comment>
<gene>
    <name evidence="1" type="ORF">CAUJ_LOCUS13196</name>
</gene>
<proteinExistence type="predicted"/>
<accession>A0A8S1HPJ3</accession>
<reference evidence="1" key="1">
    <citation type="submission" date="2020-10" db="EMBL/GenBank/DDBJ databases">
        <authorList>
            <person name="Kikuchi T."/>
        </authorList>
    </citation>
    <scope>NUCLEOTIDE SEQUENCE</scope>
    <source>
        <strain evidence="1">NKZ352</strain>
    </source>
</reference>
<evidence type="ECO:0000313" key="2">
    <source>
        <dbReference type="Proteomes" id="UP000835052"/>
    </source>
</evidence>
<dbReference type="AlphaFoldDB" id="A0A8S1HPJ3"/>
<keyword evidence="2" id="KW-1185">Reference proteome</keyword>